<proteinExistence type="inferred from homology"/>
<dbReference type="FunCoup" id="A0A0C3E462">
    <property type="interactions" value="379"/>
</dbReference>
<dbReference type="CDD" id="cd02435">
    <property type="entry name" value="CCC1"/>
    <property type="match status" value="1"/>
</dbReference>
<dbReference type="Pfam" id="PF01988">
    <property type="entry name" value="VIT1"/>
    <property type="match status" value="1"/>
</dbReference>
<gene>
    <name evidence="7" type="ORF">SCLCIDRAFT_1214613</name>
</gene>
<evidence type="ECO:0000256" key="6">
    <source>
        <dbReference type="SAM" id="Phobius"/>
    </source>
</evidence>
<dbReference type="Proteomes" id="UP000053989">
    <property type="component" value="Unassembled WGS sequence"/>
</dbReference>
<dbReference type="InParanoid" id="A0A0C3E462"/>
<comment type="subcellular location">
    <subcellularLocation>
        <location evidence="1">Endomembrane system</location>
        <topology evidence="1">Multi-pass membrane protein</topology>
    </subcellularLocation>
</comment>
<accession>A0A0C3E462</accession>
<name>A0A0C3E462_9AGAM</name>
<feature type="transmembrane region" description="Helical" evidence="6">
    <location>
        <begin position="257"/>
        <end position="277"/>
    </location>
</feature>
<evidence type="ECO:0000313" key="8">
    <source>
        <dbReference type="Proteomes" id="UP000053989"/>
    </source>
</evidence>
<comment type="similarity">
    <text evidence="2">Belongs to the CCC1 family.</text>
</comment>
<protein>
    <recommendedName>
        <fullName evidence="9">Membrane fraction protein</fullName>
    </recommendedName>
</protein>
<reference evidence="8" key="2">
    <citation type="submission" date="2015-01" db="EMBL/GenBank/DDBJ databases">
        <title>Evolutionary Origins and Diversification of the Mycorrhizal Mutualists.</title>
        <authorList>
            <consortium name="DOE Joint Genome Institute"/>
            <consortium name="Mycorrhizal Genomics Consortium"/>
            <person name="Kohler A."/>
            <person name="Kuo A."/>
            <person name="Nagy L.G."/>
            <person name="Floudas D."/>
            <person name="Copeland A."/>
            <person name="Barry K.W."/>
            <person name="Cichocki N."/>
            <person name="Veneault-Fourrey C."/>
            <person name="LaButti K."/>
            <person name="Lindquist E.A."/>
            <person name="Lipzen A."/>
            <person name="Lundell T."/>
            <person name="Morin E."/>
            <person name="Murat C."/>
            <person name="Riley R."/>
            <person name="Ohm R."/>
            <person name="Sun H."/>
            <person name="Tunlid A."/>
            <person name="Henrissat B."/>
            <person name="Grigoriev I.V."/>
            <person name="Hibbett D.S."/>
            <person name="Martin F."/>
        </authorList>
    </citation>
    <scope>NUCLEOTIDE SEQUENCE [LARGE SCALE GENOMIC DNA]</scope>
    <source>
        <strain evidence="8">Foug A</strain>
    </source>
</reference>
<dbReference type="GO" id="GO:0030026">
    <property type="term" value="P:intracellular manganese ion homeostasis"/>
    <property type="evidence" value="ECO:0007669"/>
    <property type="project" value="InterPro"/>
</dbReference>
<feature type="transmembrane region" description="Helical" evidence="6">
    <location>
        <begin position="102"/>
        <end position="125"/>
    </location>
</feature>
<evidence type="ECO:0000256" key="3">
    <source>
        <dbReference type="ARBA" id="ARBA00022692"/>
    </source>
</evidence>
<sequence>MSAEASTAAVVPISLNSNSGNPSKQPVWSLESANGGISPPLQAKCDRHGRRDGVCCKDLKDDDDRTLIDPDVVRDVVIGLSDGLTVPFALAAGLSSLGESKLVVVGGIAELIAGAISMGIGGFLASQAERDHFRFLKRHTSARVLRSCVGEMEREVYAVLGPVGVDEPTSQAVTKCLMDVECDTNRVNGRAEDEEQQRLRWEKDVGLTPFLLKFGEGLEEVPTRRLYISAVTIGLGYLVGGIIPLFPYFFISRAHIALIYSCVLTGVVLLIFGAIKARVTGASNGIAGYLWGAVSTLMVGGAAAVAAYGIVALLETDS</sequence>
<feature type="transmembrane region" description="Helical" evidence="6">
    <location>
        <begin position="226"/>
        <end position="251"/>
    </location>
</feature>
<keyword evidence="3 6" id="KW-0812">Transmembrane</keyword>
<dbReference type="GO" id="GO:0005384">
    <property type="term" value="F:manganese ion transmembrane transporter activity"/>
    <property type="evidence" value="ECO:0007669"/>
    <property type="project" value="InterPro"/>
</dbReference>
<evidence type="ECO:0000256" key="1">
    <source>
        <dbReference type="ARBA" id="ARBA00004127"/>
    </source>
</evidence>
<dbReference type="GO" id="GO:0012505">
    <property type="term" value="C:endomembrane system"/>
    <property type="evidence" value="ECO:0007669"/>
    <property type="project" value="UniProtKB-SubCell"/>
</dbReference>
<organism evidence="7 8">
    <name type="scientific">Scleroderma citrinum Foug A</name>
    <dbReference type="NCBI Taxonomy" id="1036808"/>
    <lineage>
        <taxon>Eukaryota</taxon>
        <taxon>Fungi</taxon>
        <taxon>Dikarya</taxon>
        <taxon>Basidiomycota</taxon>
        <taxon>Agaricomycotina</taxon>
        <taxon>Agaricomycetes</taxon>
        <taxon>Agaricomycetidae</taxon>
        <taxon>Boletales</taxon>
        <taxon>Sclerodermatineae</taxon>
        <taxon>Sclerodermataceae</taxon>
        <taxon>Scleroderma</taxon>
    </lineage>
</organism>
<dbReference type="InterPro" id="IPR008217">
    <property type="entry name" value="Ccc1_fam"/>
</dbReference>
<dbReference type="EMBL" id="KN822039">
    <property type="protein sequence ID" value="KIM62826.1"/>
    <property type="molecule type" value="Genomic_DNA"/>
</dbReference>
<keyword evidence="8" id="KW-1185">Reference proteome</keyword>
<dbReference type="AlphaFoldDB" id="A0A0C3E462"/>
<evidence type="ECO:0008006" key="9">
    <source>
        <dbReference type="Google" id="ProtNLM"/>
    </source>
</evidence>
<keyword evidence="4 6" id="KW-1133">Transmembrane helix</keyword>
<keyword evidence="5 6" id="KW-0472">Membrane</keyword>
<dbReference type="PANTHER" id="PTHR31851">
    <property type="entry name" value="FE(2+)/MN(2+) TRANSPORTER PCL1"/>
    <property type="match status" value="1"/>
</dbReference>
<evidence type="ECO:0000256" key="5">
    <source>
        <dbReference type="ARBA" id="ARBA00023136"/>
    </source>
</evidence>
<dbReference type="STRING" id="1036808.A0A0C3E462"/>
<evidence type="ECO:0000313" key="7">
    <source>
        <dbReference type="EMBL" id="KIM62826.1"/>
    </source>
</evidence>
<dbReference type="HOGENOM" id="CLU_038957_0_1_1"/>
<reference evidence="7 8" key="1">
    <citation type="submission" date="2014-04" db="EMBL/GenBank/DDBJ databases">
        <authorList>
            <consortium name="DOE Joint Genome Institute"/>
            <person name="Kuo A."/>
            <person name="Kohler A."/>
            <person name="Nagy L.G."/>
            <person name="Floudas D."/>
            <person name="Copeland A."/>
            <person name="Barry K.W."/>
            <person name="Cichocki N."/>
            <person name="Veneault-Fourrey C."/>
            <person name="LaButti K."/>
            <person name="Lindquist E.A."/>
            <person name="Lipzen A."/>
            <person name="Lundell T."/>
            <person name="Morin E."/>
            <person name="Murat C."/>
            <person name="Sun H."/>
            <person name="Tunlid A."/>
            <person name="Henrissat B."/>
            <person name="Grigoriev I.V."/>
            <person name="Hibbett D.S."/>
            <person name="Martin F."/>
            <person name="Nordberg H.P."/>
            <person name="Cantor M.N."/>
            <person name="Hua S.X."/>
        </authorList>
    </citation>
    <scope>NUCLEOTIDE SEQUENCE [LARGE SCALE GENOMIC DNA]</scope>
    <source>
        <strain evidence="7 8">Foug A</strain>
    </source>
</reference>
<evidence type="ECO:0000256" key="4">
    <source>
        <dbReference type="ARBA" id="ARBA00022989"/>
    </source>
</evidence>
<feature type="transmembrane region" description="Helical" evidence="6">
    <location>
        <begin position="289"/>
        <end position="314"/>
    </location>
</feature>
<evidence type="ECO:0000256" key="2">
    <source>
        <dbReference type="ARBA" id="ARBA00007049"/>
    </source>
</evidence>
<dbReference type="OrthoDB" id="73465at2759"/>